<gene>
    <name evidence="2" type="ORF">ZT3D7_G8935</name>
</gene>
<reference evidence="2 3" key="1">
    <citation type="submission" date="2016-06" db="EMBL/GenBank/DDBJ databases">
        <authorList>
            <person name="Kjaerup R.B."/>
            <person name="Dalgaard T.S."/>
            <person name="Juul-Madsen H.R."/>
        </authorList>
    </citation>
    <scope>NUCLEOTIDE SEQUENCE [LARGE SCALE GENOMIC DNA]</scope>
</reference>
<dbReference type="STRING" id="1276538.A0A1X7S2X6"/>
<feature type="compositionally biased region" description="Polar residues" evidence="1">
    <location>
        <begin position="154"/>
        <end position="164"/>
    </location>
</feature>
<dbReference type="EMBL" id="LT853700">
    <property type="protein sequence ID" value="SMQ53781.1"/>
    <property type="molecule type" value="Genomic_DNA"/>
</dbReference>
<feature type="compositionally biased region" description="Polar residues" evidence="1">
    <location>
        <begin position="1"/>
        <end position="16"/>
    </location>
</feature>
<feature type="region of interest" description="Disordered" evidence="1">
    <location>
        <begin position="102"/>
        <end position="123"/>
    </location>
</feature>
<feature type="region of interest" description="Disordered" evidence="1">
    <location>
        <begin position="1"/>
        <end position="71"/>
    </location>
</feature>
<sequence>MSVEQRSLTMEKQTASFADMSPPRRRTTTPTQKNTYTLSAPPQLPARHVPTSSSTDADFSPIKERRSFSSSTKVEASSFGAKLSACFRGMFLCCTGCDGDEGASSDSSSGGGGAGARRKGSAKTMIISAPTNFRREEIHIAGLTPEQEHLIRQKASSDAQRQWTSLSPLRSLPPESFAERPVKPKISSPTKLTTPNSTDDNGVMTLPPPTYEEFTQPRSPPSTPSPTVGGPPKEGTARLRERMRTQSRRVSGNFVPGKRTSGNFSGARIFATGDGAGRTVSGGGSGKVQDRTVSGGGEGLGLTGVGRSAASVPNFALPRTPPPLARERVEEEEFPLQGREGRM</sequence>
<name>A0A1X7S2X6_ZYMT9</name>
<feature type="region of interest" description="Disordered" evidence="1">
    <location>
        <begin position="151"/>
        <end position="343"/>
    </location>
</feature>
<feature type="compositionally biased region" description="Gly residues" evidence="1">
    <location>
        <begin position="294"/>
        <end position="304"/>
    </location>
</feature>
<dbReference type="Proteomes" id="UP000215127">
    <property type="component" value="Chromosome 9"/>
</dbReference>
<evidence type="ECO:0000256" key="1">
    <source>
        <dbReference type="SAM" id="MobiDB-lite"/>
    </source>
</evidence>
<organism evidence="2 3">
    <name type="scientific">Zymoseptoria tritici (strain ST99CH_3D7)</name>
    <dbReference type="NCBI Taxonomy" id="1276538"/>
    <lineage>
        <taxon>Eukaryota</taxon>
        <taxon>Fungi</taxon>
        <taxon>Dikarya</taxon>
        <taxon>Ascomycota</taxon>
        <taxon>Pezizomycotina</taxon>
        <taxon>Dothideomycetes</taxon>
        <taxon>Dothideomycetidae</taxon>
        <taxon>Mycosphaerellales</taxon>
        <taxon>Mycosphaerellaceae</taxon>
        <taxon>Zymoseptoria</taxon>
    </lineage>
</organism>
<proteinExistence type="predicted"/>
<evidence type="ECO:0000313" key="2">
    <source>
        <dbReference type="EMBL" id="SMQ53781.1"/>
    </source>
</evidence>
<dbReference type="AlphaFoldDB" id="A0A1X7S2X6"/>
<feature type="compositionally biased region" description="Polar residues" evidence="1">
    <location>
        <begin position="187"/>
        <end position="200"/>
    </location>
</feature>
<evidence type="ECO:0000313" key="3">
    <source>
        <dbReference type="Proteomes" id="UP000215127"/>
    </source>
</evidence>
<protein>
    <submittedName>
        <fullName evidence="2">Uncharacterized protein</fullName>
    </submittedName>
</protein>
<feature type="compositionally biased region" description="Low complexity" evidence="1">
    <location>
        <begin position="165"/>
        <end position="174"/>
    </location>
</feature>
<accession>A0A1X7S2X6</accession>
<feature type="compositionally biased region" description="Gly residues" evidence="1">
    <location>
        <begin position="274"/>
        <end position="286"/>
    </location>
</feature>
<feature type="compositionally biased region" description="Basic and acidic residues" evidence="1">
    <location>
        <begin position="235"/>
        <end position="244"/>
    </location>
</feature>
<keyword evidence="3" id="KW-1185">Reference proteome</keyword>